<sequence>MEPILVVLSLLTLCVICLVFLIVWRDRRDLKHRQLTRDISRLEEIVAEAAQHKKDMAEMLSAAKRQTEQAVSRMDNQLKQVRESVASLEQHLRNNRNNKERGKEKASKTQGRGKSRSGNPKQKERAAAKADKVPKIDDGEKYAKLVELAEQGLSTQEIAKQLNLGYDEVELVLELKRKNIS</sequence>
<evidence type="ECO:0000256" key="2">
    <source>
        <dbReference type="SAM" id="Phobius"/>
    </source>
</evidence>
<dbReference type="Proteomes" id="UP000000467">
    <property type="component" value="Chromosome"/>
</dbReference>
<feature type="compositionally biased region" description="Polar residues" evidence="1">
    <location>
        <begin position="108"/>
        <end position="120"/>
    </location>
</feature>
<dbReference type="EMBL" id="CP003732">
    <property type="protein sequence ID" value="AFV11335.1"/>
    <property type="molecule type" value="Genomic_DNA"/>
</dbReference>
<feature type="compositionally biased region" description="Basic and acidic residues" evidence="1">
    <location>
        <begin position="97"/>
        <end position="107"/>
    </location>
</feature>
<accession>K4LHB8</accession>
<dbReference type="InterPro" id="IPR046118">
    <property type="entry name" value="DUF6115"/>
</dbReference>
<dbReference type="AlphaFoldDB" id="K4LHB8"/>
<keyword evidence="4" id="KW-1185">Reference proteome</keyword>
<dbReference type="KEGG" id="tpz:Tph_c11130"/>
<keyword evidence="2" id="KW-1133">Transmembrane helix</keyword>
<dbReference type="HOGENOM" id="CLU_1488356_0_0_9"/>
<evidence type="ECO:0008006" key="5">
    <source>
        <dbReference type="Google" id="ProtNLM"/>
    </source>
</evidence>
<gene>
    <name evidence="3" type="ordered locus">Tph_c11130</name>
</gene>
<evidence type="ECO:0000313" key="3">
    <source>
        <dbReference type="EMBL" id="AFV11335.1"/>
    </source>
</evidence>
<dbReference type="STRING" id="1089553.Tph_c11130"/>
<protein>
    <recommendedName>
        <fullName evidence="5">DUF2802 domain-containing protein</fullName>
    </recommendedName>
</protein>
<keyword evidence="2" id="KW-0812">Transmembrane</keyword>
<dbReference type="Pfam" id="PF19610">
    <property type="entry name" value="DUF6115"/>
    <property type="match status" value="1"/>
</dbReference>
<name>K4LHB8_THEPS</name>
<feature type="region of interest" description="Disordered" evidence="1">
    <location>
        <begin position="85"/>
        <end position="135"/>
    </location>
</feature>
<evidence type="ECO:0000313" key="4">
    <source>
        <dbReference type="Proteomes" id="UP000000467"/>
    </source>
</evidence>
<proteinExistence type="predicted"/>
<evidence type="ECO:0000256" key="1">
    <source>
        <dbReference type="SAM" id="MobiDB-lite"/>
    </source>
</evidence>
<feature type="compositionally biased region" description="Basic and acidic residues" evidence="1">
    <location>
        <begin position="121"/>
        <end position="135"/>
    </location>
</feature>
<keyword evidence="2" id="KW-0472">Membrane</keyword>
<reference evidence="3 4" key="1">
    <citation type="journal article" date="2012" name="BMC Genomics">
        <title>Genome-guided analysis of physiological and morphological traits of the fermentative acetate oxidizer Thermacetogenium phaeum.</title>
        <authorList>
            <person name="Oehler D."/>
            <person name="Poehlein A."/>
            <person name="Leimbach A."/>
            <person name="Muller N."/>
            <person name="Daniel R."/>
            <person name="Gottschalk G."/>
            <person name="Schink B."/>
        </authorList>
    </citation>
    <scope>NUCLEOTIDE SEQUENCE [LARGE SCALE GENOMIC DNA]</scope>
    <source>
        <strain evidence="4">ATCC BAA-254 / DSM 26808 / PB</strain>
    </source>
</reference>
<feature type="transmembrane region" description="Helical" evidence="2">
    <location>
        <begin position="6"/>
        <end position="24"/>
    </location>
</feature>
<organism evidence="3 4">
    <name type="scientific">Thermacetogenium phaeum (strain ATCC BAA-254 / DSM 26808 / PB)</name>
    <dbReference type="NCBI Taxonomy" id="1089553"/>
    <lineage>
        <taxon>Bacteria</taxon>
        <taxon>Bacillati</taxon>
        <taxon>Bacillota</taxon>
        <taxon>Clostridia</taxon>
        <taxon>Thermoanaerobacterales</taxon>
        <taxon>Thermoanaerobacteraceae</taxon>
        <taxon>Thermacetogenium</taxon>
    </lineage>
</organism>